<proteinExistence type="predicted"/>
<evidence type="ECO:0000313" key="1">
    <source>
        <dbReference type="EMBL" id="KAK9409134.1"/>
    </source>
</evidence>
<gene>
    <name evidence="1" type="ORF">NXF25_000309</name>
</gene>
<dbReference type="AlphaFoldDB" id="A0AAW1C442"/>
<sequence length="40" mass="4539">MLKISNFCHLFSFFPLDLSACCNCAKINAHSKLAVYFLEV</sequence>
<comment type="caution">
    <text evidence="1">The sequence shown here is derived from an EMBL/GenBank/DDBJ whole genome shotgun (WGS) entry which is preliminary data.</text>
</comment>
<dbReference type="Proteomes" id="UP001474421">
    <property type="component" value="Unassembled WGS sequence"/>
</dbReference>
<name>A0AAW1C442_CROAD</name>
<keyword evidence="2" id="KW-1185">Reference proteome</keyword>
<accession>A0AAW1C442</accession>
<protein>
    <submittedName>
        <fullName evidence="1">Uncharacterized protein</fullName>
    </submittedName>
</protein>
<reference evidence="1 2" key="1">
    <citation type="journal article" date="2024" name="Proc. Natl. Acad. Sci. U.S.A.">
        <title>The genetic regulatory architecture and epigenomic basis for age-related changes in rattlesnake venom.</title>
        <authorList>
            <person name="Hogan M.P."/>
            <person name="Holding M.L."/>
            <person name="Nystrom G.S."/>
            <person name="Colston T.J."/>
            <person name="Bartlett D.A."/>
            <person name="Mason A.J."/>
            <person name="Ellsworth S.A."/>
            <person name="Rautsaw R.M."/>
            <person name="Lawrence K.C."/>
            <person name="Strickland J.L."/>
            <person name="He B."/>
            <person name="Fraser P."/>
            <person name="Margres M.J."/>
            <person name="Gilbert D.M."/>
            <person name="Gibbs H.L."/>
            <person name="Parkinson C.L."/>
            <person name="Rokyta D.R."/>
        </authorList>
    </citation>
    <scope>NUCLEOTIDE SEQUENCE [LARGE SCALE GENOMIC DNA]</scope>
    <source>
        <strain evidence="1">DRR0105</strain>
    </source>
</reference>
<dbReference type="EMBL" id="JAOTOJ010000001">
    <property type="protein sequence ID" value="KAK9409134.1"/>
    <property type="molecule type" value="Genomic_DNA"/>
</dbReference>
<evidence type="ECO:0000313" key="2">
    <source>
        <dbReference type="Proteomes" id="UP001474421"/>
    </source>
</evidence>
<organism evidence="1 2">
    <name type="scientific">Crotalus adamanteus</name>
    <name type="common">Eastern diamondback rattlesnake</name>
    <dbReference type="NCBI Taxonomy" id="8729"/>
    <lineage>
        <taxon>Eukaryota</taxon>
        <taxon>Metazoa</taxon>
        <taxon>Chordata</taxon>
        <taxon>Craniata</taxon>
        <taxon>Vertebrata</taxon>
        <taxon>Euteleostomi</taxon>
        <taxon>Lepidosauria</taxon>
        <taxon>Squamata</taxon>
        <taxon>Bifurcata</taxon>
        <taxon>Unidentata</taxon>
        <taxon>Episquamata</taxon>
        <taxon>Toxicofera</taxon>
        <taxon>Serpentes</taxon>
        <taxon>Colubroidea</taxon>
        <taxon>Viperidae</taxon>
        <taxon>Crotalinae</taxon>
        <taxon>Crotalus</taxon>
    </lineage>
</organism>